<dbReference type="AlphaFoldDB" id="A0A377GH57"/>
<dbReference type="Gene3D" id="1.20.58.300">
    <property type="entry name" value="FlgN-like"/>
    <property type="match status" value="1"/>
</dbReference>
<name>A0A377GH57_9GAMM</name>
<evidence type="ECO:0000256" key="1">
    <source>
        <dbReference type="ARBA" id="ARBA00002397"/>
    </source>
</evidence>
<reference evidence="5 7" key="1">
    <citation type="submission" date="2017-01" db="EMBL/GenBank/DDBJ databases">
        <authorList>
            <person name="Varghese N."/>
            <person name="Submissions S."/>
        </authorList>
    </citation>
    <scope>NUCLEOTIDE SEQUENCE [LARGE SCALE GENOMIC DNA]</scope>
    <source>
        <strain evidence="5 7">ATCC 33342</strain>
    </source>
</reference>
<dbReference type="RefSeq" id="WP_058468374.1">
    <property type="nucleotide sequence ID" value="NZ_CAAAIX010000013.1"/>
</dbReference>
<dbReference type="Proteomes" id="UP000254374">
    <property type="component" value="Unassembled WGS sequence"/>
</dbReference>
<dbReference type="OrthoDB" id="5653052at2"/>
<keyword evidence="5" id="KW-0282">Flagellum</keyword>
<dbReference type="InterPro" id="IPR007809">
    <property type="entry name" value="FlgN-like"/>
</dbReference>
<keyword evidence="3" id="KW-1005">Bacterial flagellum biogenesis</keyword>
<evidence type="ECO:0000256" key="3">
    <source>
        <dbReference type="ARBA" id="ARBA00022795"/>
    </source>
</evidence>
<dbReference type="GO" id="GO:0044780">
    <property type="term" value="P:bacterial-type flagellum assembly"/>
    <property type="evidence" value="ECO:0007669"/>
    <property type="project" value="InterPro"/>
</dbReference>
<dbReference type="Pfam" id="PF05130">
    <property type="entry name" value="FlgN"/>
    <property type="match status" value="1"/>
</dbReference>
<evidence type="ECO:0000313" key="7">
    <source>
        <dbReference type="Proteomes" id="UP000186808"/>
    </source>
</evidence>
<keyword evidence="5" id="KW-0966">Cell projection</keyword>
<gene>
    <name evidence="6" type="ORF">NCTC11401_00965</name>
    <name evidence="5" type="ORF">SAMN05421777_11415</name>
</gene>
<evidence type="ECO:0000256" key="4">
    <source>
        <dbReference type="SAM" id="Coils"/>
    </source>
</evidence>
<comment type="similarity">
    <text evidence="2">Belongs to the FlgN family.</text>
</comment>
<dbReference type="SUPFAM" id="SSF140566">
    <property type="entry name" value="FlgN-like"/>
    <property type="match status" value="1"/>
</dbReference>
<proteinExistence type="inferred from homology"/>
<dbReference type="Proteomes" id="UP000186808">
    <property type="component" value="Unassembled WGS sequence"/>
</dbReference>
<keyword evidence="5" id="KW-0969">Cilium</keyword>
<accession>A0A377GH57</accession>
<keyword evidence="7" id="KW-1185">Reference proteome</keyword>
<protein>
    <submittedName>
        <fullName evidence="5">Flagella synthesis protein FlgN</fullName>
    </submittedName>
    <submittedName>
        <fullName evidence="6">FlgN protein</fullName>
    </submittedName>
</protein>
<sequence length="162" mass="18558">MDNNKKALSNCLAQEINWIETLNSLLVEEKEILMSREFNRLEEFANKKQELSNKLEESAKQRMQIINHSNPNLTMNQVLTEFLKDCSIEEVDQINQLNSKLAELLSRCRELNAVNGQVIANNLYVRQEIVNTLSGNQTNAISVYTSHGNIESTKENSHHQEA</sequence>
<reference evidence="6 8" key="2">
    <citation type="submission" date="2018-06" db="EMBL/GenBank/DDBJ databases">
        <authorList>
            <consortium name="Pathogen Informatics"/>
            <person name="Doyle S."/>
        </authorList>
    </citation>
    <scope>NUCLEOTIDE SEQUENCE [LARGE SCALE GENOMIC DNA]</scope>
    <source>
        <strain evidence="6 8">NCTC11401</strain>
    </source>
</reference>
<organism evidence="6 8">
    <name type="scientific">Fluoribacter gormanii</name>
    <dbReference type="NCBI Taxonomy" id="464"/>
    <lineage>
        <taxon>Bacteria</taxon>
        <taxon>Pseudomonadati</taxon>
        <taxon>Pseudomonadota</taxon>
        <taxon>Gammaproteobacteria</taxon>
        <taxon>Legionellales</taxon>
        <taxon>Legionellaceae</taxon>
        <taxon>Fluoribacter</taxon>
    </lineage>
</organism>
<dbReference type="EMBL" id="UGGV01000001">
    <property type="protein sequence ID" value="STO24159.1"/>
    <property type="molecule type" value="Genomic_DNA"/>
</dbReference>
<keyword evidence="4" id="KW-0175">Coiled coil</keyword>
<comment type="function">
    <text evidence="1">Required for the efficient initiation of filament assembly.</text>
</comment>
<evidence type="ECO:0000313" key="6">
    <source>
        <dbReference type="EMBL" id="STO24159.1"/>
    </source>
</evidence>
<dbReference type="STRING" id="464.Lgor_1892"/>
<dbReference type="InterPro" id="IPR036679">
    <property type="entry name" value="FlgN-like_sf"/>
</dbReference>
<evidence type="ECO:0000256" key="2">
    <source>
        <dbReference type="ARBA" id="ARBA00007703"/>
    </source>
</evidence>
<evidence type="ECO:0000313" key="5">
    <source>
        <dbReference type="EMBL" id="SIR50979.1"/>
    </source>
</evidence>
<feature type="coiled-coil region" evidence="4">
    <location>
        <begin position="34"/>
        <end position="61"/>
    </location>
</feature>
<dbReference type="EMBL" id="FTNL01000014">
    <property type="protein sequence ID" value="SIR50979.1"/>
    <property type="molecule type" value="Genomic_DNA"/>
</dbReference>
<evidence type="ECO:0000313" key="8">
    <source>
        <dbReference type="Proteomes" id="UP000254374"/>
    </source>
</evidence>